<dbReference type="PANTHER" id="PTHR13943:SF77">
    <property type="entry name" value="LRAT DOMAIN-CONTAINING PROTEIN"/>
    <property type="match status" value="1"/>
</dbReference>
<evidence type="ECO:0000256" key="3">
    <source>
        <dbReference type="ARBA" id="ARBA00023098"/>
    </source>
</evidence>
<proteinExistence type="predicted"/>
<dbReference type="InterPro" id="IPR007053">
    <property type="entry name" value="LRAT_dom"/>
</dbReference>
<dbReference type="GO" id="GO:0016410">
    <property type="term" value="F:N-acyltransferase activity"/>
    <property type="evidence" value="ECO:0007669"/>
    <property type="project" value="TreeGrafter"/>
</dbReference>
<dbReference type="GO" id="GO:0004623">
    <property type="term" value="F:phospholipase A2 activity"/>
    <property type="evidence" value="ECO:0007669"/>
    <property type="project" value="TreeGrafter"/>
</dbReference>
<evidence type="ECO:0000313" key="5">
    <source>
        <dbReference type="EMBL" id="SNY26868.1"/>
    </source>
</evidence>
<evidence type="ECO:0000313" key="6">
    <source>
        <dbReference type="Proteomes" id="UP000219573"/>
    </source>
</evidence>
<evidence type="ECO:0000259" key="4">
    <source>
        <dbReference type="PROSITE" id="PS51934"/>
    </source>
</evidence>
<dbReference type="Proteomes" id="UP000219573">
    <property type="component" value="Unassembled WGS sequence"/>
</dbReference>
<keyword evidence="5" id="KW-0012">Acyltransferase</keyword>
<dbReference type="GO" id="GO:0005737">
    <property type="term" value="C:cytoplasm"/>
    <property type="evidence" value="ECO:0007669"/>
    <property type="project" value="TreeGrafter"/>
</dbReference>
<keyword evidence="3" id="KW-0443">Lipid metabolism</keyword>
<reference evidence="6" key="1">
    <citation type="submission" date="2017-09" db="EMBL/GenBank/DDBJ databases">
        <authorList>
            <person name="Varghese N."/>
            <person name="Submissions S."/>
        </authorList>
    </citation>
    <scope>NUCLEOTIDE SEQUENCE [LARGE SCALE GENOMIC DNA]</scope>
    <source>
        <strain evidence="6">MSL47</strain>
    </source>
</reference>
<protein>
    <submittedName>
        <fullName evidence="5">Lecithin retinol acyltransferase</fullName>
    </submittedName>
</protein>
<dbReference type="InterPro" id="IPR051496">
    <property type="entry name" value="H-rev107_PLA/AT"/>
</dbReference>
<name>A0A285GTT2_9FIRM</name>
<evidence type="ECO:0000256" key="1">
    <source>
        <dbReference type="ARBA" id="ARBA00022679"/>
    </source>
</evidence>
<dbReference type="Pfam" id="PF04970">
    <property type="entry name" value="LRAT"/>
    <property type="match status" value="1"/>
</dbReference>
<dbReference type="GO" id="GO:0070292">
    <property type="term" value="P:N-acylphosphatidylethanolamine metabolic process"/>
    <property type="evidence" value="ECO:0007669"/>
    <property type="project" value="TreeGrafter"/>
</dbReference>
<dbReference type="EMBL" id="OBDZ01000010">
    <property type="protein sequence ID" value="SNY26868.1"/>
    <property type="molecule type" value="Genomic_DNA"/>
</dbReference>
<keyword evidence="2" id="KW-0378">Hydrolase</keyword>
<dbReference type="GO" id="GO:0008970">
    <property type="term" value="F:phospholipase A1 activity"/>
    <property type="evidence" value="ECO:0007669"/>
    <property type="project" value="TreeGrafter"/>
</dbReference>
<dbReference type="RefSeq" id="WP_097017636.1">
    <property type="nucleotide sequence ID" value="NZ_OBDZ01000010.1"/>
</dbReference>
<organism evidence="5 6">
    <name type="scientific">Orenia metallireducens</name>
    <dbReference type="NCBI Taxonomy" id="1413210"/>
    <lineage>
        <taxon>Bacteria</taxon>
        <taxon>Bacillati</taxon>
        <taxon>Bacillota</taxon>
        <taxon>Clostridia</taxon>
        <taxon>Halanaerobiales</taxon>
        <taxon>Halobacteroidaceae</taxon>
        <taxon>Orenia</taxon>
    </lineage>
</organism>
<accession>A0A285GTT2</accession>
<keyword evidence="6" id="KW-1185">Reference proteome</keyword>
<dbReference type="AlphaFoldDB" id="A0A285GTT2"/>
<keyword evidence="1 5" id="KW-0808">Transferase</keyword>
<dbReference type="Gene3D" id="3.90.1720.10">
    <property type="entry name" value="endopeptidase domain like (from Nostoc punctiforme)"/>
    <property type="match status" value="1"/>
</dbReference>
<sequence>MSFLEDLAYGIGEVIETCVYGVEEVATKGIDLVGETIETGIDIVEAKVKDGTLFNIPNPIIDENPTSKLFNIGRHERQVIHDKIREKSEILGELDTMLMSLEDTVSNLRKGSNPKNMVVELLIPEQSPSKGDHLAVWRGTYYHHGLYVGNGRVYHYNQGEIREDFLSTFRKWGKVRVIHSPKKYRNDEVVERAERRYGEDSYNVVFNNCEHFVVWCRCGD</sequence>
<gene>
    <name evidence="5" type="ORF">SAMN06265827_11065</name>
</gene>
<feature type="domain" description="LRAT" evidence="4">
    <location>
        <begin position="133"/>
        <end position="220"/>
    </location>
</feature>
<evidence type="ECO:0000256" key="2">
    <source>
        <dbReference type="ARBA" id="ARBA00022801"/>
    </source>
</evidence>
<dbReference type="PROSITE" id="PS51934">
    <property type="entry name" value="LRAT"/>
    <property type="match status" value="1"/>
</dbReference>
<dbReference type="PANTHER" id="PTHR13943">
    <property type="entry name" value="HRAS-LIKE SUPPRESSOR - RELATED"/>
    <property type="match status" value="1"/>
</dbReference>